<dbReference type="InterPro" id="IPR018253">
    <property type="entry name" value="DnaJ_domain_CS"/>
</dbReference>
<dbReference type="PROSITE" id="PS50076">
    <property type="entry name" value="DNAJ_2"/>
    <property type="match status" value="1"/>
</dbReference>
<dbReference type="EMBL" id="CP144530">
    <property type="protein sequence ID" value="WWC58733.1"/>
    <property type="molecule type" value="Genomic_DNA"/>
</dbReference>
<keyword evidence="6" id="KW-1185">Reference proteome</keyword>
<dbReference type="AlphaFoldDB" id="A0AAJ8MEX3"/>
<dbReference type="PRINTS" id="PR00625">
    <property type="entry name" value="JDOMAIN"/>
</dbReference>
<evidence type="ECO:0000313" key="6">
    <source>
        <dbReference type="Proteomes" id="UP000078595"/>
    </source>
</evidence>
<dbReference type="GO" id="GO:0036503">
    <property type="term" value="P:ERAD pathway"/>
    <property type="evidence" value="ECO:0007669"/>
    <property type="project" value="TreeGrafter"/>
</dbReference>
<dbReference type="RefSeq" id="XP_065824376.1">
    <property type="nucleotide sequence ID" value="XM_065968304.1"/>
</dbReference>
<accession>A0AAJ8MEX3</accession>
<dbReference type="Proteomes" id="UP000078595">
    <property type="component" value="Chromosome 1"/>
</dbReference>
<proteinExistence type="predicted"/>
<dbReference type="GO" id="GO:0051087">
    <property type="term" value="F:protein-folding chaperone binding"/>
    <property type="evidence" value="ECO:0007669"/>
    <property type="project" value="TreeGrafter"/>
</dbReference>
<feature type="compositionally biased region" description="Pro residues" evidence="2">
    <location>
        <begin position="375"/>
        <end position="390"/>
    </location>
</feature>
<dbReference type="Pfam" id="PF00226">
    <property type="entry name" value="DnaJ"/>
    <property type="match status" value="1"/>
</dbReference>
<sequence>MSTVLTPLLWSFLPGQISHQILPYLSSFLPGLFPPSPRDSPKYLRNYRIAFTGVVSLYLAYTLYKGEDTQSTAEDYYALLGVSTNVDDDGLKKAYRTLSRLYHPDRAGSGDDTIFILIRRAYETLNDPIKRYAYDRFGPQILDWKAASMREYIITGLNHSIGFYIVSGGIMLLLSLLGKAREGSYWRHTFFCVLLLSELTLILSPTSSFPISHRFARMFHKVFPILGAAPFMQIAFLHRLFTTISIAINQLTSVWCPSPASSKTTQEEWNKVIASLRQLEMESVTSFQGEIVPLLSSGAGDPKSVEFLIQSNMEDLLVERSISSHPQIRQAYQAAMTKPIPRNLRQMDMSAKNDARRPNPDLEEMDQLEIARLIPLPPSPPPSPPLRPIR</sequence>
<dbReference type="GO" id="GO:0051787">
    <property type="term" value="F:misfolded protein binding"/>
    <property type="evidence" value="ECO:0007669"/>
    <property type="project" value="TreeGrafter"/>
</dbReference>
<protein>
    <recommendedName>
        <fullName evidence="4">J domain-containing protein</fullName>
    </recommendedName>
</protein>
<dbReference type="GeneID" id="28964984"/>
<feature type="domain" description="J" evidence="4">
    <location>
        <begin position="75"/>
        <end position="138"/>
    </location>
</feature>
<dbReference type="InterPro" id="IPR051948">
    <property type="entry name" value="Hsp70_co-chaperone_J-domain"/>
</dbReference>
<feature type="transmembrane region" description="Helical" evidence="3">
    <location>
        <begin position="152"/>
        <end position="173"/>
    </location>
</feature>
<organism evidence="5 6">
    <name type="scientific">Kwoniella dejecticola CBS 10117</name>
    <dbReference type="NCBI Taxonomy" id="1296121"/>
    <lineage>
        <taxon>Eukaryota</taxon>
        <taxon>Fungi</taxon>
        <taxon>Dikarya</taxon>
        <taxon>Basidiomycota</taxon>
        <taxon>Agaricomycotina</taxon>
        <taxon>Tremellomycetes</taxon>
        <taxon>Tremellales</taxon>
        <taxon>Cryptococcaceae</taxon>
        <taxon>Kwoniella</taxon>
    </lineage>
</organism>
<evidence type="ECO:0000256" key="2">
    <source>
        <dbReference type="SAM" id="MobiDB-lite"/>
    </source>
</evidence>
<dbReference type="PANTHER" id="PTHR44360">
    <property type="entry name" value="DNAJ HOMOLOG SUBFAMILY B MEMBER 9"/>
    <property type="match status" value="1"/>
</dbReference>
<feature type="transmembrane region" description="Helical" evidence="3">
    <location>
        <begin position="185"/>
        <end position="203"/>
    </location>
</feature>
<evidence type="ECO:0000256" key="1">
    <source>
        <dbReference type="ARBA" id="ARBA00023186"/>
    </source>
</evidence>
<dbReference type="SUPFAM" id="SSF46565">
    <property type="entry name" value="Chaperone J-domain"/>
    <property type="match status" value="1"/>
</dbReference>
<evidence type="ECO:0000313" key="5">
    <source>
        <dbReference type="EMBL" id="WWC58733.1"/>
    </source>
</evidence>
<dbReference type="SMART" id="SM00271">
    <property type="entry name" value="DnaJ"/>
    <property type="match status" value="1"/>
</dbReference>
<dbReference type="KEGG" id="kdj:28964984"/>
<evidence type="ECO:0000256" key="3">
    <source>
        <dbReference type="SAM" id="Phobius"/>
    </source>
</evidence>
<dbReference type="PANTHER" id="PTHR44360:SF1">
    <property type="entry name" value="DNAJ HOMOLOG SUBFAMILY B MEMBER 9"/>
    <property type="match status" value="1"/>
</dbReference>
<reference evidence="5" key="2">
    <citation type="submission" date="2024-02" db="EMBL/GenBank/DDBJ databases">
        <title>Comparative genomics of Cryptococcus and Kwoniella reveals pathogenesis evolution and contrasting modes of karyotype evolution via chromosome fusion or intercentromeric recombination.</title>
        <authorList>
            <person name="Coelho M.A."/>
            <person name="David-Palma M."/>
            <person name="Shea T."/>
            <person name="Bowers K."/>
            <person name="McGinley-Smith S."/>
            <person name="Mohammad A.W."/>
            <person name="Gnirke A."/>
            <person name="Yurkov A.M."/>
            <person name="Nowrousian M."/>
            <person name="Sun S."/>
            <person name="Cuomo C.A."/>
            <person name="Heitman J."/>
        </authorList>
    </citation>
    <scope>NUCLEOTIDE SEQUENCE</scope>
    <source>
        <strain evidence="5">CBS 10117</strain>
    </source>
</reference>
<feature type="region of interest" description="Disordered" evidence="2">
    <location>
        <begin position="371"/>
        <end position="390"/>
    </location>
</feature>
<reference evidence="5" key="1">
    <citation type="submission" date="2013-07" db="EMBL/GenBank/DDBJ databases">
        <authorList>
            <consortium name="The Broad Institute Genome Sequencing Platform"/>
            <person name="Cuomo C."/>
            <person name="Litvintseva A."/>
            <person name="Chen Y."/>
            <person name="Heitman J."/>
            <person name="Sun S."/>
            <person name="Springer D."/>
            <person name="Dromer F."/>
            <person name="Young S.K."/>
            <person name="Zeng Q."/>
            <person name="Gargeya S."/>
            <person name="Fitzgerald M."/>
            <person name="Abouelleil A."/>
            <person name="Alvarado L."/>
            <person name="Berlin A.M."/>
            <person name="Chapman S.B."/>
            <person name="Dewar J."/>
            <person name="Goldberg J."/>
            <person name="Griggs A."/>
            <person name="Gujja S."/>
            <person name="Hansen M."/>
            <person name="Howarth C."/>
            <person name="Imamovic A."/>
            <person name="Larimer J."/>
            <person name="McCowan C."/>
            <person name="Murphy C."/>
            <person name="Pearson M."/>
            <person name="Priest M."/>
            <person name="Roberts A."/>
            <person name="Saif S."/>
            <person name="Shea T."/>
            <person name="Sykes S."/>
            <person name="Wortman J."/>
            <person name="Nusbaum C."/>
            <person name="Birren B."/>
        </authorList>
    </citation>
    <scope>NUCLEOTIDE SEQUENCE</scope>
    <source>
        <strain evidence="5">CBS 10117</strain>
    </source>
</reference>
<dbReference type="InterPro" id="IPR036869">
    <property type="entry name" value="J_dom_sf"/>
</dbReference>
<dbReference type="PROSITE" id="PS00636">
    <property type="entry name" value="DNAJ_1"/>
    <property type="match status" value="1"/>
</dbReference>
<dbReference type="GO" id="GO:0005783">
    <property type="term" value="C:endoplasmic reticulum"/>
    <property type="evidence" value="ECO:0007669"/>
    <property type="project" value="TreeGrafter"/>
</dbReference>
<dbReference type="Gene3D" id="1.10.287.110">
    <property type="entry name" value="DnaJ domain"/>
    <property type="match status" value="1"/>
</dbReference>
<keyword evidence="3" id="KW-0812">Transmembrane</keyword>
<evidence type="ECO:0000259" key="4">
    <source>
        <dbReference type="PROSITE" id="PS50076"/>
    </source>
</evidence>
<name>A0AAJ8MEX3_9TREE</name>
<keyword evidence="1" id="KW-0143">Chaperone</keyword>
<dbReference type="InterPro" id="IPR001623">
    <property type="entry name" value="DnaJ_domain"/>
</dbReference>
<feature type="transmembrane region" description="Helical" evidence="3">
    <location>
        <begin position="223"/>
        <end position="241"/>
    </location>
</feature>
<keyword evidence="3" id="KW-0472">Membrane</keyword>
<keyword evidence="3" id="KW-1133">Transmembrane helix</keyword>
<dbReference type="CDD" id="cd06257">
    <property type="entry name" value="DnaJ"/>
    <property type="match status" value="1"/>
</dbReference>
<gene>
    <name evidence="5" type="ORF">I303_101277</name>
</gene>